<dbReference type="Pfam" id="PF02826">
    <property type="entry name" value="2-Hacid_dh_C"/>
    <property type="match status" value="1"/>
</dbReference>
<organism evidence="7 8">
    <name type="scientific">Bionectria ochroleuca</name>
    <name type="common">Gliocladium roseum</name>
    <dbReference type="NCBI Taxonomy" id="29856"/>
    <lineage>
        <taxon>Eukaryota</taxon>
        <taxon>Fungi</taxon>
        <taxon>Dikarya</taxon>
        <taxon>Ascomycota</taxon>
        <taxon>Pezizomycotina</taxon>
        <taxon>Sordariomycetes</taxon>
        <taxon>Hypocreomycetidae</taxon>
        <taxon>Hypocreales</taxon>
        <taxon>Bionectriaceae</taxon>
        <taxon>Clonostachys</taxon>
    </lineage>
</organism>
<dbReference type="PANTHER" id="PTHR43761">
    <property type="entry name" value="D-ISOMER SPECIFIC 2-HYDROXYACID DEHYDROGENASE FAMILY PROTEIN (AFU_ORTHOLOGUE AFUA_1G13630)"/>
    <property type="match status" value="1"/>
</dbReference>
<dbReference type="GO" id="GO:0051287">
    <property type="term" value="F:NAD binding"/>
    <property type="evidence" value="ECO:0007669"/>
    <property type="project" value="InterPro"/>
</dbReference>
<evidence type="ECO:0000259" key="6">
    <source>
        <dbReference type="Pfam" id="PF02826"/>
    </source>
</evidence>
<evidence type="ECO:0000256" key="3">
    <source>
        <dbReference type="ARBA" id="ARBA00023027"/>
    </source>
</evidence>
<sequence length="348" mass="37433">MGEVIVPKKLPDGSHHVVVKLETIHVPATSVDTSPFSHEFISYEYTPKEDTALVAERIKYASIVATTTVPINAQTLDKAPYLKCVITETAGTNHIDVEECERRGIAVYSAPTGAADAVAEHALGLYFATRRSFVSLHNALYDYGPSKTNGWKTNGSLSSLIKDAKGQPPRSSKNEIVGIFGYGAIGQRISNLCKALGMKVIVAGRKHSTSHDDPTRVPFAEAVGEATVLFNILPFLPQTHGTFGPAEFQKMRSDAIIINVGRGGTIDEAALFEALSKGQIHGAATDVFENEPVGCAEDSILLSEEAKGLNLTLTPHLAWCADQTSINLQQSLKDNVRAYVEKQVASST</sequence>
<comment type="caution">
    <text evidence="7">The sequence shown here is derived from an EMBL/GenBank/DDBJ whole genome shotgun (WGS) entry which is preliminary data.</text>
</comment>
<dbReference type="AlphaFoldDB" id="A0A8H7K6Y0"/>
<evidence type="ECO:0008006" key="9">
    <source>
        <dbReference type="Google" id="ProtNLM"/>
    </source>
</evidence>
<dbReference type="Gene3D" id="3.40.50.720">
    <property type="entry name" value="NAD(P)-binding Rossmann-like Domain"/>
    <property type="match status" value="2"/>
</dbReference>
<dbReference type="SUPFAM" id="SSF51735">
    <property type="entry name" value="NAD(P)-binding Rossmann-fold domains"/>
    <property type="match status" value="1"/>
</dbReference>
<dbReference type="PANTHER" id="PTHR43761:SF1">
    <property type="entry name" value="D-ISOMER SPECIFIC 2-HYDROXYACID DEHYDROGENASE CATALYTIC DOMAIN-CONTAINING PROTEIN-RELATED"/>
    <property type="match status" value="1"/>
</dbReference>
<evidence type="ECO:0000313" key="7">
    <source>
        <dbReference type="EMBL" id="KAF9746765.1"/>
    </source>
</evidence>
<dbReference type="EMBL" id="JADCTT010000011">
    <property type="protein sequence ID" value="KAF9746765.1"/>
    <property type="molecule type" value="Genomic_DNA"/>
</dbReference>
<evidence type="ECO:0000256" key="1">
    <source>
        <dbReference type="ARBA" id="ARBA00005854"/>
    </source>
</evidence>
<dbReference type="InterPro" id="IPR006140">
    <property type="entry name" value="D-isomer_DH_NAD-bd"/>
</dbReference>
<feature type="domain" description="D-isomer specific 2-hydroxyacid dehydrogenase catalytic" evidence="5">
    <location>
        <begin position="33"/>
        <end position="319"/>
    </location>
</feature>
<dbReference type="GO" id="GO:0016616">
    <property type="term" value="F:oxidoreductase activity, acting on the CH-OH group of donors, NAD or NADP as acceptor"/>
    <property type="evidence" value="ECO:0007669"/>
    <property type="project" value="InterPro"/>
</dbReference>
<comment type="similarity">
    <text evidence="1 4">Belongs to the D-isomer specific 2-hydroxyacid dehydrogenase family.</text>
</comment>
<evidence type="ECO:0000259" key="5">
    <source>
        <dbReference type="Pfam" id="PF00389"/>
    </source>
</evidence>
<dbReference type="SUPFAM" id="SSF52283">
    <property type="entry name" value="Formate/glycerate dehydrogenase catalytic domain-like"/>
    <property type="match status" value="1"/>
</dbReference>
<evidence type="ECO:0000256" key="2">
    <source>
        <dbReference type="ARBA" id="ARBA00023002"/>
    </source>
</evidence>
<gene>
    <name evidence="7" type="ORF">IM811_003670</name>
</gene>
<evidence type="ECO:0000313" key="8">
    <source>
        <dbReference type="Proteomes" id="UP000616885"/>
    </source>
</evidence>
<dbReference type="CDD" id="cd05198">
    <property type="entry name" value="formate_dh_like"/>
    <property type="match status" value="1"/>
</dbReference>
<keyword evidence="3" id="KW-0520">NAD</keyword>
<feature type="domain" description="D-isomer specific 2-hydroxyacid dehydrogenase NAD-binding" evidence="6">
    <location>
        <begin position="167"/>
        <end position="318"/>
    </location>
</feature>
<dbReference type="Pfam" id="PF00389">
    <property type="entry name" value="2-Hacid_dh"/>
    <property type="match status" value="1"/>
</dbReference>
<proteinExistence type="inferred from homology"/>
<dbReference type="Proteomes" id="UP000616885">
    <property type="component" value="Unassembled WGS sequence"/>
</dbReference>
<dbReference type="InterPro" id="IPR050418">
    <property type="entry name" value="D-iso_2-hydroxyacid_DH_PdxB"/>
</dbReference>
<dbReference type="InterPro" id="IPR036291">
    <property type="entry name" value="NAD(P)-bd_dom_sf"/>
</dbReference>
<name>A0A8H7K6Y0_BIOOC</name>
<evidence type="ECO:0000256" key="4">
    <source>
        <dbReference type="RuleBase" id="RU003719"/>
    </source>
</evidence>
<keyword evidence="2 4" id="KW-0560">Oxidoreductase</keyword>
<dbReference type="InterPro" id="IPR006139">
    <property type="entry name" value="D-isomer_2_OHA_DH_cat_dom"/>
</dbReference>
<accession>A0A8H7K6Y0</accession>
<reference evidence="7" key="1">
    <citation type="submission" date="2020-10" db="EMBL/GenBank/DDBJ databases">
        <title>High-Quality Genome Resource of Clonostachys rosea strain S41 by Oxford Nanopore Long-Read Sequencing.</title>
        <authorList>
            <person name="Wang H."/>
        </authorList>
    </citation>
    <scope>NUCLEOTIDE SEQUENCE</scope>
    <source>
        <strain evidence="7">S41</strain>
    </source>
</reference>
<protein>
    <recommendedName>
        <fullName evidence="9">D-isomer specific 2-hydroxyacid dehydrogenase NAD-binding domain-containing protein</fullName>
    </recommendedName>
</protein>